<evidence type="ECO:0000256" key="4">
    <source>
        <dbReference type="ARBA" id="ARBA00022692"/>
    </source>
</evidence>
<proteinExistence type="inferred from homology"/>
<keyword evidence="4 8" id="KW-0812">Transmembrane</keyword>
<evidence type="ECO:0000313" key="9">
    <source>
        <dbReference type="EMBL" id="MEN0644272.1"/>
    </source>
</evidence>
<keyword evidence="10" id="KW-1185">Reference proteome</keyword>
<evidence type="ECO:0000256" key="3">
    <source>
        <dbReference type="ARBA" id="ARBA00022475"/>
    </source>
</evidence>
<organism evidence="9 10">
    <name type="scientific">Alkalicoccobacillus gibsonii</name>
    <dbReference type="NCBI Taxonomy" id="79881"/>
    <lineage>
        <taxon>Bacteria</taxon>
        <taxon>Bacillati</taxon>
        <taxon>Bacillota</taxon>
        <taxon>Bacilli</taxon>
        <taxon>Bacillales</taxon>
        <taxon>Bacillaceae</taxon>
        <taxon>Alkalicoccobacillus</taxon>
    </lineage>
</organism>
<evidence type="ECO:0000256" key="7">
    <source>
        <dbReference type="ARBA" id="ARBA00023136"/>
    </source>
</evidence>
<sequence length="174" mass="19688">MSRYYPAALLLFLLVIEGTIVPNAVANFLQMDAVMVPRFLIVVIVFVGIFIGRKESLILGLILGCIYDIVYTEFLGIYAFGLGFIGYLFAFSTKRIQDSIIVPIVLSCVAILFFEYYQYSIIQMLGVSEWSAGQFAKDRLLPTILFNLAFAIVAIFPVRKLCMHVNHQADLRQR</sequence>
<dbReference type="RefSeq" id="WP_343131000.1">
    <property type="nucleotide sequence ID" value="NZ_JBCITK010000001.1"/>
</dbReference>
<keyword evidence="3" id="KW-1003">Cell membrane</keyword>
<feature type="transmembrane region" description="Helical" evidence="8">
    <location>
        <begin position="34"/>
        <end position="51"/>
    </location>
</feature>
<evidence type="ECO:0000313" key="10">
    <source>
        <dbReference type="Proteomes" id="UP001418796"/>
    </source>
</evidence>
<keyword evidence="5" id="KW-0133">Cell shape</keyword>
<reference evidence="9 10" key="1">
    <citation type="submission" date="2024-03" db="EMBL/GenBank/DDBJ databases">
        <title>Bacilli Hybrid Assemblies.</title>
        <authorList>
            <person name="Kovac J."/>
        </authorList>
    </citation>
    <scope>NUCLEOTIDE SEQUENCE [LARGE SCALE GENOMIC DNA]</scope>
    <source>
        <strain evidence="9 10">FSL R7-0666</strain>
    </source>
</reference>
<accession>A0ABU9VK57</accession>
<gene>
    <name evidence="9" type="primary">mreD</name>
    <name evidence="9" type="ORF">MKY91_14060</name>
</gene>
<dbReference type="Proteomes" id="UP001418796">
    <property type="component" value="Unassembled WGS sequence"/>
</dbReference>
<feature type="transmembrane region" description="Helical" evidence="8">
    <location>
        <begin position="58"/>
        <end position="88"/>
    </location>
</feature>
<evidence type="ECO:0000256" key="1">
    <source>
        <dbReference type="ARBA" id="ARBA00004651"/>
    </source>
</evidence>
<dbReference type="Pfam" id="PF04093">
    <property type="entry name" value="MreD"/>
    <property type="match status" value="1"/>
</dbReference>
<protein>
    <submittedName>
        <fullName evidence="9">Rod shape-determining protein MreD</fullName>
    </submittedName>
</protein>
<comment type="similarity">
    <text evidence="2">Belongs to the MreD family.</text>
</comment>
<evidence type="ECO:0000256" key="8">
    <source>
        <dbReference type="SAM" id="Phobius"/>
    </source>
</evidence>
<comment type="subcellular location">
    <subcellularLocation>
        <location evidence="1">Cell membrane</location>
        <topology evidence="1">Multi-pass membrane protein</topology>
    </subcellularLocation>
</comment>
<feature type="transmembrane region" description="Helical" evidence="8">
    <location>
        <begin position="140"/>
        <end position="158"/>
    </location>
</feature>
<dbReference type="EMBL" id="JBCITK010000001">
    <property type="protein sequence ID" value="MEN0644272.1"/>
    <property type="molecule type" value="Genomic_DNA"/>
</dbReference>
<comment type="caution">
    <text evidence="9">The sequence shown here is derived from an EMBL/GenBank/DDBJ whole genome shotgun (WGS) entry which is preliminary data.</text>
</comment>
<keyword evidence="6 8" id="KW-1133">Transmembrane helix</keyword>
<evidence type="ECO:0000256" key="2">
    <source>
        <dbReference type="ARBA" id="ARBA00007776"/>
    </source>
</evidence>
<dbReference type="InterPro" id="IPR007227">
    <property type="entry name" value="Cell_shape_determining_MreD"/>
</dbReference>
<name>A0ABU9VK57_9BACI</name>
<feature type="transmembrane region" description="Helical" evidence="8">
    <location>
        <begin position="100"/>
        <end position="119"/>
    </location>
</feature>
<evidence type="ECO:0000256" key="5">
    <source>
        <dbReference type="ARBA" id="ARBA00022960"/>
    </source>
</evidence>
<keyword evidence="7 8" id="KW-0472">Membrane</keyword>
<evidence type="ECO:0000256" key="6">
    <source>
        <dbReference type="ARBA" id="ARBA00022989"/>
    </source>
</evidence>
<dbReference type="NCBIfam" id="TIGR03426">
    <property type="entry name" value="shape_MreD"/>
    <property type="match status" value="1"/>
</dbReference>